<dbReference type="AlphaFoldDB" id="W1IX55"/>
<keyword evidence="3" id="KW-0732">Signal</keyword>
<dbReference type="STRING" id="1427518.XSR1_20207"/>
<dbReference type="InterPro" id="IPR050263">
    <property type="entry name" value="Bact_Fimbrial_Adh_Pro"/>
</dbReference>
<dbReference type="Gene3D" id="2.60.40.1090">
    <property type="entry name" value="Fimbrial-type adhesion domain"/>
    <property type="match status" value="1"/>
</dbReference>
<sequence length="186" mass="20724">MRFVNDVLIKKGFVSFLMLFLCNSALAWEHSLNPFMGRVNISGTVVSASCSIALDDIWQSVNMGMVPVKQLYQHGIRKQKEVIIHLENCDWEKGKNTEKRAPMHVTFDGVRDKETHLFRLSGGVKGAALSINDAQGHLIHAGKRYPIISGGNNQSGMKYILNLVPNGEPLVQGSYYAVLSFKLAYE</sequence>
<evidence type="ECO:0000256" key="3">
    <source>
        <dbReference type="ARBA" id="ARBA00022729"/>
    </source>
</evidence>
<dbReference type="SUPFAM" id="SSF49401">
    <property type="entry name" value="Bacterial adhesins"/>
    <property type="match status" value="1"/>
</dbReference>
<keyword evidence="6" id="KW-1185">Reference proteome</keyword>
<protein>
    <submittedName>
        <fullName evidence="5">PRS fimbrial minor pilin protein</fullName>
    </submittedName>
</protein>
<dbReference type="InterPro" id="IPR008966">
    <property type="entry name" value="Adhesion_dom_sf"/>
</dbReference>
<keyword evidence="4" id="KW-0281">Fimbrium</keyword>
<reference evidence="5" key="1">
    <citation type="submission" date="2013-11" db="EMBL/GenBank/DDBJ databases">
        <title>Draft genome sequence and annotation of the entomopathogenic bacteria, Xenorhabdus cabanillasi strain JM26 and Xenorhabdus szentirmai strain DSM 16338.</title>
        <authorList>
            <person name="Gualtieri M."/>
            <person name="Ogier J.C."/>
            <person name="Pages S."/>
            <person name="Givaudan A."/>
            <person name="Gaudriault S."/>
        </authorList>
    </citation>
    <scope>NUCLEOTIDE SEQUENCE [LARGE SCALE GENOMIC DNA]</scope>
    <source>
        <strain evidence="5">DSM 16338</strain>
    </source>
</reference>
<dbReference type="InterPro" id="IPR036937">
    <property type="entry name" value="Adhesion_dom_fimbrial_sf"/>
</dbReference>
<accession>W1IX55</accession>
<comment type="subcellular location">
    <subcellularLocation>
        <location evidence="1">Fimbrium</location>
    </subcellularLocation>
</comment>
<evidence type="ECO:0000313" key="5">
    <source>
        <dbReference type="EMBL" id="CDL82388.1"/>
    </source>
</evidence>
<evidence type="ECO:0000256" key="4">
    <source>
        <dbReference type="ARBA" id="ARBA00023263"/>
    </source>
</evidence>
<dbReference type="Proteomes" id="UP000019202">
    <property type="component" value="Unassembled WGS sequence"/>
</dbReference>
<dbReference type="GO" id="GO:0043709">
    <property type="term" value="P:cell adhesion involved in single-species biofilm formation"/>
    <property type="evidence" value="ECO:0007669"/>
    <property type="project" value="TreeGrafter"/>
</dbReference>
<name>W1IX55_9GAMM</name>
<evidence type="ECO:0000256" key="1">
    <source>
        <dbReference type="ARBA" id="ARBA00004561"/>
    </source>
</evidence>
<gene>
    <name evidence="5" type="ORF">XSR1_20207</name>
</gene>
<proteinExistence type="inferred from homology"/>
<dbReference type="EMBL" id="CBXF010000077">
    <property type="protein sequence ID" value="CDL82388.1"/>
    <property type="molecule type" value="Genomic_DNA"/>
</dbReference>
<evidence type="ECO:0000256" key="2">
    <source>
        <dbReference type="ARBA" id="ARBA00006671"/>
    </source>
</evidence>
<dbReference type="PANTHER" id="PTHR33420">
    <property type="entry name" value="FIMBRIAL SUBUNIT ELFA-RELATED"/>
    <property type="match status" value="1"/>
</dbReference>
<evidence type="ECO:0000313" key="6">
    <source>
        <dbReference type="Proteomes" id="UP000019202"/>
    </source>
</evidence>
<comment type="similarity">
    <text evidence="2">Belongs to the fimbrial protein family.</text>
</comment>
<dbReference type="GO" id="GO:0009289">
    <property type="term" value="C:pilus"/>
    <property type="evidence" value="ECO:0007669"/>
    <property type="project" value="UniProtKB-SubCell"/>
</dbReference>
<organism evidence="5 6">
    <name type="scientific">Xenorhabdus szentirmaii DSM 16338</name>
    <dbReference type="NCBI Taxonomy" id="1427518"/>
    <lineage>
        <taxon>Bacteria</taxon>
        <taxon>Pseudomonadati</taxon>
        <taxon>Pseudomonadota</taxon>
        <taxon>Gammaproteobacteria</taxon>
        <taxon>Enterobacterales</taxon>
        <taxon>Morganellaceae</taxon>
        <taxon>Xenorhabdus</taxon>
    </lineage>
</organism>
<dbReference type="PANTHER" id="PTHR33420:SF3">
    <property type="entry name" value="FIMBRIAL SUBUNIT ELFA"/>
    <property type="match status" value="1"/>
</dbReference>
<comment type="caution">
    <text evidence="5">The sequence shown here is derived from an EMBL/GenBank/DDBJ whole genome shotgun (WGS) entry which is preliminary data.</text>
</comment>